<dbReference type="InterPro" id="IPR051045">
    <property type="entry name" value="TonB-dependent_transducer"/>
</dbReference>
<feature type="region of interest" description="Disordered" evidence="5">
    <location>
        <begin position="49"/>
        <end position="139"/>
    </location>
</feature>
<evidence type="ECO:0000313" key="6">
    <source>
        <dbReference type="EMBL" id="SNS27109.1"/>
    </source>
</evidence>
<dbReference type="Proteomes" id="UP000198324">
    <property type="component" value="Unassembled WGS sequence"/>
</dbReference>
<keyword evidence="7" id="KW-1185">Reference proteome</keyword>
<organism evidence="6 7">
    <name type="scientific">Humidesulfovibrio mexicanus</name>
    <dbReference type="NCBI Taxonomy" id="147047"/>
    <lineage>
        <taxon>Bacteria</taxon>
        <taxon>Pseudomonadati</taxon>
        <taxon>Thermodesulfobacteriota</taxon>
        <taxon>Desulfovibrionia</taxon>
        <taxon>Desulfovibrionales</taxon>
        <taxon>Desulfovibrionaceae</taxon>
        <taxon>Humidesulfovibrio</taxon>
    </lineage>
</organism>
<feature type="compositionally biased region" description="Basic and acidic residues" evidence="5">
    <location>
        <begin position="93"/>
        <end position="139"/>
    </location>
</feature>
<evidence type="ECO:0000256" key="3">
    <source>
        <dbReference type="ARBA" id="ARBA00022989"/>
    </source>
</evidence>
<gene>
    <name evidence="6" type="ORF">SAMN04488503_0104</name>
</gene>
<name>A0A239D4F3_9BACT</name>
<accession>A0A239D4F3</accession>
<feature type="compositionally biased region" description="Low complexity" evidence="5">
    <location>
        <begin position="54"/>
        <end position="82"/>
    </location>
</feature>
<proteinExistence type="predicted"/>
<keyword evidence="6" id="KW-0132">Cell division</keyword>
<keyword evidence="2" id="KW-0812">Transmembrane</keyword>
<dbReference type="EMBL" id="FZOC01000011">
    <property type="protein sequence ID" value="SNS27109.1"/>
    <property type="molecule type" value="Genomic_DNA"/>
</dbReference>
<dbReference type="GO" id="GO:0016020">
    <property type="term" value="C:membrane"/>
    <property type="evidence" value="ECO:0007669"/>
    <property type="project" value="UniProtKB-SubCell"/>
</dbReference>
<evidence type="ECO:0000256" key="4">
    <source>
        <dbReference type="ARBA" id="ARBA00023136"/>
    </source>
</evidence>
<dbReference type="RefSeq" id="WP_143337439.1">
    <property type="nucleotide sequence ID" value="NZ_FZOC01000011.1"/>
</dbReference>
<evidence type="ECO:0000256" key="5">
    <source>
        <dbReference type="SAM" id="MobiDB-lite"/>
    </source>
</evidence>
<dbReference type="Pfam" id="PF13103">
    <property type="entry name" value="TonB_2"/>
    <property type="match status" value="1"/>
</dbReference>
<comment type="subcellular location">
    <subcellularLocation>
        <location evidence="1">Membrane</location>
        <topology evidence="1">Single-pass membrane protein</topology>
    </subcellularLocation>
</comment>
<dbReference type="OrthoDB" id="5461359at2"/>
<keyword evidence="4" id="KW-0472">Membrane</keyword>
<dbReference type="PANTHER" id="PTHR33446">
    <property type="entry name" value="PROTEIN TONB-RELATED"/>
    <property type="match status" value="1"/>
</dbReference>
<dbReference type="SUPFAM" id="SSF74653">
    <property type="entry name" value="TolA/TonB C-terminal domain"/>
    <property type="match status" value="1"/>
</dbReference>
<keyword evidence="6" id="KW-0131">Cell cycle</keyword>
<keyword evidence="3" id="KW-1133">Transmembrane helix</keyword>
<dbReference type="AlphaFoldDB" id="A0A239D4F3"/>
<feature type="region of interest" description="Disordered" evidence="5">
    <location>
        <begin position="149"/>
        <end position="168"/>
    </location>
</feature>
<evidence type="ECO:0000256" key="2">
    <source>
        <dbReference type="ARBA" id="ARBA00022692"/>
    </source>
</evidence>
<feature type="compositionally biased region" description="Low complexity" evidence="5">
    <location>
        <begin position="157"/>
        <end position="168"/>
    </location>
</feature>
<evidence type="ECO:0000313" key="7">
    <source>
        <dbReference type="Proteomes" id="UP000198324"/>
    </source>
</evidence>
<dbReference type="NCBIfam" id="TIGR01352">
    <property type="entry name" value="tonB_Cterm"/>
    <property type="match status" value="1"/>
</dbReference>
<reference evidence="6 7" key="1">
    <citation type="submission" date="2017-06" db="EMBL/GenBank/DDBJ databases">
        <authorList>
            <person name="Kim H.J."/>
            <person name="Triplett B.A."/>
        </authorList>
    </citation>
    <scope>NUCLEOTIDE SEQUENCE [LARGE SCALE GENOMIC DNA]</scope>
    <source>
        <strain evidence="6 7">DSM 13116</strain>
    </source>
</reference>
<dbReference type="Gene3D" id="3.30.1150.10">
    <property type="match status" value="1"/>
</dbReference>
<evidence type="ECO:0000256" key="1">
    <source>
        <dbReference type="ARBA" id="ARBA00004167"/>
    </source>
</evidence>
<dbReference type="GO" id="GO:0051301">
    <property type="term" value="P:cell division"/>
    <property type="evidence" value="ECO:0007669"/>
    <property type="project" value="UniProtKB-KW"/>
</dbReference>
<dbReference type="InterPro" id="IPR006260">
    <property type="entry name" value="TonB/TolA_C"/>
</dbReference>
<protein>
    <submittedName>
        <fullName evidence="6">Cell division and transport-associated protein TolA</fullName>
    </submittedName>
</protein>
<sequence length="304" mass="31851">MRESRRSTGFMLSLALHAMLVTLAMMNLSATLKVDMDKPMYTVDLVSLNPSEDPAAGETGEAAGAPPALAEGQQEEQAAAAIAPPPAPAQAKPEPKPAPKVDDAKAISEKKVEEKPKPEKKEDKTPPQPAKPEEKKPTKEELLKQALQDVKQDVSAKAKTAKAPAAKPDPVAGELAALRKSTGGNIFTAGGTGPGGAGGGKGTGAGGTGTGLMSVYGDIVKQIIKKNWRYPAFGTETNVAVTLEIKIDPRQGKILGSKVVTSSGNQIFDNSAMNAVAQTETLPPPRVKTLDTLRITFNLQEMLK</sequence>